<dbReference type="Proteomes" id="UP000679992">
    <property type="component" value="Unassembled WGS sequence"/>
</dbReference>
<name>A0ABQ4M920_9BACL</name>
<reference evidence="1 2" key="1">
    <citation type="submission" date="2021-03" db="EMBL/GenBank/DDBJ databases">
        <title>Antimicrobial resistance genes in bacteria isolated from Japanese honey, and their potential for conferring macrolide and lincosamide resistance in the American foulbrood pathogen Paenibacillus larvae.</title>
        <authorList>
            <person name="Okamoto M."/>
            <person name="Kumagai M."/>
            <person name="Kanamori H."/>
            <person name="Takamatsu D."/>
        </authorList>
    </citation>
    <scope>NUCLEOTIDE SEQUENCE [LARGE SCALE GENOMIC DNA]</scope>
    <source>
        <strain evidence="1 2">J42TS3</strain>
    </source>
</reference>
<evidence type="ECO:0000313" key="1">
    <source>
        <dbReference type="EMBL" id="GIP52448.1"/>
    </source>
</evidence>
<organism evidence="1 2">
    <name type="scientific">Paenibacillus vini</name>
    <dbReference type="NCBI Taxonomy" id="1476024"/>
    <lineage>
        <taxon>Bacteria</taxon>
        <taxon>Bacillati</taxon>
        <taxon>Bacillota</taxon>
        <taxon>Bacilli</taxon>
        <taxon>Bacillales</taxon>
        <taxon>Paenibacillaceae</taxon>
        <taxon>Paenibacillus</taxon>
    </lineage>
</organism>
<dbReference type="RefSeq" id="WP_244861436.1">
    <property type="nucleotide sequence ID" value="NZ_BOSL01000003.1"/>
</dbReference>
<proteinExistence type="predicted"/>
<comment type="caution">
    <text evidence="1">The sequence shown here is derived from an EMBL/GenBank/DDBJ whole genome shotgun (WGS) entry which is preliminary data.</text>
</comment>
<keyword evidence="2" id="KW-1185">Reference proteome</keyword>
<gene>
    <name evidence="1" type="ORF">J42TS3_14830</name>
</gene>
<evidence type="ECO:0008006" key="3">
    <source>
        <dbReference type="Google" id="ProtNLM"/>
    </source>
</evidence>
<dbReference type="EMBL" id="BOSL01000003">
    <property type="protein sequence ID" value="GIP52448.1"/>
    <property type="molecule type" value="Genomic_DNA"/>
</dbReference>
<accession>A0ABQ4M920</accession>
<evidence type="ECO:0000313" key="2">
    <source>
        <dbReference type="Proteomes" id="UP000679992"/>
    </source>
</evidence>
<sequence length="137" mass="15589">MEEDCILIAAPNQAGLNFVRLLLSKRRNVAVLVNNKTEEKRARKLGTVQVIRVKTEDEKTWRIPEFRIGRVFIFETTLTLTCRYLQLCRQWTSSPIIVITPEQHPRMIYKGLGATYVIHSGSCEVGFLANGIPETGD</sequence>
<protein>
    <recommendedName>
        <fullName evidence="3">RCK N-terminal domain-containing protein</fullName>
    </recommendedName>
</protein>